<feature type="signal peptide" evidence="1">
    <location>
        <begin position="1"/>
        <end position="19"/>
    </location>
</feature>
<organism evidence="2 3">
    <name type="scientific">Triplophysa tibetana</name>
    <dbReference type="NCBI Taxonomy" id="1572043"/>
    <lineage>
        <taxon>Eukaryota</taxon>
        <taxon>Metazoa</taxon>
        <taxon>Chordata</taxon>
        <taxon>Craniata</taxon>
        <taxon>Vertebrata</taxon>
        <taxon>Euteleostomi</taxon>
        <taxon>Actinopterygii</taxon>
        <taxon>Neopterygii</taxon>
        <taxon>Teleostei</taxon>
        <taxon>Ostariophysi</taxon>
        <taxon>Cypriniformes</taxon>
        <taxon>Nemacheilidae</taxon>
        <taxon>Triplophysa</taxon>
    </lineage>
</organism>
<accession>A0A5A9PEL8</accession>
<evidence type="ECO:0000313" key="3">
    <source>
        <dbReference type="Proteomes" id="UP000324632"/>
    </source>
</evidence>
<keyword evidence="3" id="KW-1185">Reference proteome</keyword>
<gene>
    <name evidence="2" type="ORF">E1301_Tti006574</name>
</gene>
<dbReference type="Proteomes" id="UP000324632">
    <property type="component" value="Chromosome 7"/>
</dbReference>
<dbReference type="AlphaFoldDB" id="A0A5A9PEL8"/>
<comment type="caution">
    <text evidence="2">The sequence shown here is derived from an EMBL/GenBank/DDBJ whole genome shotgun (WGS) entry which is preliminary data.</text>
</comment>
<evidence type="ECO:0008006" key="4">
    <source>
        <dbReference type="Google" id="ProtNLM"/>
    </source>
</evidence>
<evidence type="ECO:0000313" key="2">
    <source>
        <dbReference type="EMBL" id="KAA0719336.1"/>
    </source>
</evidence>
<reference evidence="2 3" key="1">
    <citation type="journal article" date="2019" name="Mol. Ecol. Resour.">
        <title>Chromosome-level genome assembly of Triplophysa tibetana, a fish adapted to the harsh high-altitude environment of the Tibetan Plateau.</title>
        <authorList>
            <person name="Yang X."/>
            <person name="Liu H."/>
            <person name="Ma Z."/>
            <person name="Zou Y."/>
            <person name="Zou M."/>
            <person name="Mao Y."/>
            <person name="Li X."/>
            <person name="Wang H."/>
            <person name="Chen T."/>
            <person name="Wang W."/>
            <person name="Yang R."/>
        </authorList>
    </citation>
    <scope>NUCLEOTIDE SEQUENCE [LARGE SCALE GENOMIC DNA]</scope>
    <source>
        <strain evidence="2">TTIB1903HZAU</strain>
        <tissue evidence="2">Muscle</tissue>
    </source>
</reference>
<dbReference type="EMBL" id="SOYY01000007">
    <property type="protein sequence ID" value="KAA0719336.1"/>
    <property type="molecule type" value="Genomic_DNA"/>
</dbReference>
<feature type="chain" id="PRO_5022947548" description="Cystatin domain-containing protein" evidence="1">
    <location>
        <begin position="20"/>
        <end position="158"/>
    </location>
</feature>
<sequence>MKGLLWVISAVLLLGSTDGGKNYGDRMIYEEQHENITEILDKAIKKANEDYGRKHIDFYSILSEDHSNKIVEVLLTSTTCDKTIIGHRKDCEVSKLNKPSVSCVACRHEINCAQLRDKRKKEGNLNKCKAGASPPLPGDQHILFLKENKQEYGCLGCV</sequence>
<protein>
    <recommendedName>
        <fullName evidence="4">Cystatin domain-containing protein</fullName>
    </recommendedName>
</protein>
<evidence type="ECO:0000256" key="1">
    <source>
        <dbReference type="SAM" id="SignalP"/>
    </source>
</evidence>
<proteinExistence type="predicted"/>
<keyword evidence="1" id="KW-0732">Signal</keyword>
<name>A0A5A9PEL8_9TELE</name>